<evidence type="ECO:0000313" key="7">
    <source>
        <dbReference type="EMBL" id="KAJ7949696.1"/>
    </source>
</evidence>
<evidence type="ECO:0000313" key="8">
    <source>
        <dbReference type="Proteomes" id="UP001163823"/>
    </source>
</evidence>
<name>A0AAD7L2J3_QUISA</name>
<dbReference type="EC" id="5.2.1.8" evidence="2 5"/>
<evidence type="ECO:0000259" key="6">
    <source>
        <dbReference type="PROSITE" id="PS50059"/>
    </source>
</evidence>
<comment type="catalytic activity">
    <reaction evidence="1 5">
        <text>[protein]-peptidylproline (omega=180) = [protein]-peptidylproline (omega=0)</text>
        <dbReference type="Rhea" id="RHEA:16237"/>
        <dbReference type="Rhea" id="RHEA-COMP:10747"/>
        <dbReference type="Rhea" id="RHEA-COMP:10748"/>
        <dbReference type="ChEBI" id="CHEBI:83833"/>
        <dbReference type="ChEBI" id="CHEBI:83834"/>
        <dbReference type="EC" id="5.2.1.8"/>
    </reaction>
</comment>
<dbReference type="Proteomes" id="UP001163823">
    <property type="component" value="Chromosome 12"/>
</dbReference>
<comment type="caution">
    <text evidence="7">The sequence shown here is derived from an EMBL/GenBank/DDBJ whole genome shotgun (WGS) entry which is preliminary data.</text>
</comment>
<dbReference type="PANTHER" id="PTHR43811:SF48">
    <property type="entry name" value="PEPTIDYL-PROLYL CIS-TRANS ISOMERASE FKBP43"/>
    <property type="match status" value="1"/>
</dbReference>
<reference evidence="7" key="1">
    <citation type="journal article" date="2023" name="Science">
        <title>Elucidation of the pathway for biosynthesis of saponin adjuvants from the soapbark tree.</title>
        <authorList>
            <person name="Reed J."/>
            <person name="Orme A."/>
            <person name="El-Demerdash A."/>
            <person name="Owen C."/>
            <person name="Martin L.B.B."/>
            <person name="Misra R.C."/>
            <person name="Kikuchi S."/>
            <person name="Rejzek M."/>
            <person name="Martin A.C."/>
            <person name="Harkess A."/>
            <person name="Leebens-Mack J."/>
            <person name="Louveau T."/>
            <person name="Stephenson M.J."/>
            <person name="Osbourn A."/>
        </authorList>
    </citation>
    <scope>NUCLEOTIDE SEQUENCE</scope>
    <source>
        <strain evidence="7">S10</strain>
    </source>
</reference>
<dbReference type="PROSITE" id="PS50059">
    <property type="entry name" value="FKBP_PPIASE"/>
    <property type="match status" value="1"/>
</dbReference>
<dbReference type="KEGG" id="qsa:O6P43_030003"/>
<organism evidence="7 8">
    <name type="scientific">Quillaja saponaria</name>
    <name type="common">Soap bark tree</name>
    <dbReference type="NCBI Taxonomy" id="32244"/>
    <lineage>
        <taxon>Eukaryota</taxon>
        <taxon>Viridiplantae</taxon>
        <taxon>Streptophyta</taxon>
        <taxon>Embryophyta</taxon>
        <taxon>Tracheophyta</taxon>
        <taxon>Spermatophyta</taxon>
        <taxon>Magnoliopsida</taxon>
        <taxon>eudicotyledons</taxon>
        <taxon>Gunneridae</taxon>
        <taxon>Pentapetalae</taxon>
        <taxon>rosids</taxon>
        <taxon>fabids</taxon>
        <taxon>Fabales</taxon>
        <taxon>Quillajaceae</taxon>
        <taxon>Quillaja</taxon>
    </lineage>
</organism>
<dbReference type="EMBL" id="JARAOO010000012">
    <property type="protein sequence ID" value="KAJ7949696.1"/>
    <property type="molecule type" value="Genomic_DNA"/>
</dbReference>
<proteinExistence type="predicted"/>
<dbReference type="Pfam" id="PF00254">
    <property type="entry name" value="FKBP_C"/>
    <property type="match status" value="1"/>
</dbReference>
<dbReference type="GO" id="GO:0003755">
    <property type="term" value="F:peptidyl-prolyl cis-trans isomerase activity"/>
    <property type="evidence" value="ECO:0007669"/>
    <property type="project" value="UniProtKB-KW"/>
</dbReference>
<dbReference type="Gene3D" id="3.10.50.40">
    <property type="match status" value="1"/>
</dbReference>
<evidence type="ECO:0000256" key="4">
    <source>
        <dbReference type="ARBA" id="ARBA00023235"/>
    </source>
</evidence>
<protein>
    <recommendedName>
        <fullName evidence="2 5">peptidylprolyl isomerase</fullName>
        <ecNumber evidence="2 5">5.2.1.8</ecNumber>
    </recommendedName>
</protein>
<evidence type="ECO:0000256" key="3">
    <source>
        <dbReference type="ARBA" id="ARBA00023110"/>
    </source>
</evidence>
<dbReference type="SUPFAM" id="SSF54534">
    <property type="entry name" value="FKBP-like"/>
    <property type="match status" value="1"/>
</dbReference>
<dbReference type="FunFam" id="3.10.50.40:FF:000006">
    <property type="entry name" value="Peptidyl-prolyl cis-trans isomerase"/>
    <property type="match status" value="1"/>
</dbReference>
<keyword evidence="4 5" id="KW-0413">Isomerase</keyword>
<dbReference type="PANTHER" id="PTHR43811">
    <property type="entry name" value="FKBP-TYPE PEPTIDYL-PROLYL CIS-TRANS ISOMERASE FKPA"/>
    <property type="match status" value="1"/>
</dbReference>
<keyword evidence="3 5" id="KW-0697">Rotamase</keyword>
<evidence type="ECO:0000256" key="2">
    <source>
        <dbReference type="ARBA" id="ARBA00013194"/>
    </source>
</evidence>
<keyword evidence="8" id="KW-1185">Reference proteome</keyword>
<feature type="domain" description="PPIase FKBP-type" evidence="6">
    <location>
        <begin position="71"/>
        <end position="158"/>
    </location>
</feature>
<dbReference type="InterPro" id="IPR001179">
    <property type="entry name" value="PPIase_FKBP_dom"/>
</dbReference>
<dbReference type="InterPro" id="IPR046357">
    <property type="entry name" value="PPIase_dom_sf"/>
</dbReference>
<dbReference type="AlphaFoldDB" id="A0AAD7L2J3"/>
<accession>A0AAD7L2J3</accession>
<evidence type="ECO:0000256" key="5">
    <source>
        <dbReference type="PROSITE-ProRule" id="PRU00277"/>
    </source>
</evidence>
<evidence type="ECO:0000256" key="1">
    <source>
        <dbReference type="ARBA" id="ARBA00000971"/>
    </source>
</evidence>
<sequence length="158" mass="17575">MRKKKSKIQENEEALDMYTFPLIVEQKSIPVKEDENKKADAKPSQIRTLSNGLIIQELELGKPDGKIAVSGRKVSISYVGKLKNGEVIDSNVGEVPFKFRLGKGQVINGWDVGLEGMRVGEKRRLTVPPSMGFGSEGHAENIPPNSWLVYDVELVKVR</sequence>
<gene>
    <name evidence="7" type="ORF">O6P43_030003</name>
</gene>